<comment type="caution">
    <text evidence="2">The sequence shown here is derived from an EMBL/GenBank/DDBJ whole genome shotgun (WGS) entry which is preliminary data.</text>
</comment>
<evidence type="ECO:0000256" key="1">
    <source>
        <dbReference type="SAM" id="SignalP"/>
    </source>
</evidence>
<dbReference type="AlphaFoldDB" id="A0A8H4NCJ2"/>
<dbReference type="EMBL" id="JAADJF010000400">
    <property type="protein sequence ID" value="KAF4418549.1"/>
    <property type="molecule type" value="Genomic_DNA"/>
</dbReference>
<name>A0A8H4NCJ2_9HYPO</name>
<evidence type="ECO:0000313" key="2">
    <source>
        <dbReference type="EMBL" id="KAF4418549.1"/>
    </source>
</evidence>
<keyword evidence="3" id="KW-1185">Reference proteome</keyword>
<keyword evidence="1" id="KW-0732">Signal</keyword>
<protein>
    <submittedName>
        <fullName evidence="2">Uncharacterized protein</fullName>
    </submittedName>
</protein>
<dbReference type="OrthoDB" id="5059275at2759"/>
<organism evidence="2 3">
    <name type="scientific">Fusarium acutatum</name>
    <dbReference type="NCBI Taxonomy" id="78861"/>
    <lineage>
        <taxon>Eukaryota</taxon>
        <taxon>Fungi</taxon>
        <taxon>Dikarya</taxon>
        <taxon>Ascomycota</taxon>
        <taxon>Pezizomycotina</taxon>
        <taxon>Sordariomycetes</taxon>
        <taxon>Hypocreomycetidae</taxon>
        <taxon>Hypocreales</taxon>
        <taxon>Nectriaceae</taxon>
        <taxon>Fusarium</taxon>
        <taxon>Fusarium fujikuroi species complex</taxon>
    </lineage>
</organism>
<reference evidence="2 3" key="1">
    <citation type="submission" date="2020-01" db="EMBL/GenBank/DDBJ databases">
        <title>Identification and distribution of gene clusters putatively required for synthesis of sphingolipid metabolism inhibitors in phylogenetically diverse species of the filamentous fungus Fusarium.</title>
        <authorList>
            <person name="Kim H.-S."/>
            <person name="Busman M."/>
            <person name="Brown D.W."/>
            <person name="Divon H."/>
            <person name="Uhlig S."/>
            <person name="Proctor R.H."/>
        </authorList>
    </citation>
    <scope>NUCLEOTIDE SEQUENCE [LARGE SCALE GENOMIC DNA]</scope>
    <source>
        <strain evidence="2 3">NRRL 13308</strain>
    </source>
</reference>
<evidence type="ECO:0000313" key="3">
    <source>
        <dbReference type="Proteomes" id="UP000536711"/>
    </source>
</evidence>
<feature type="chain" id="PRO_5034485004" evidence="1">
    <location>
        <begin position="20"/>
        <end position="157"/>
    </location>
</feature>
<gene>
    <name evidence="2" type="ORF">FACUT_11768</name>
</gene>
<proteinExistence type="predicted"/>
<sequence length="157" mass="17365">MKLSTILACGALLFGDVSSAQDFQLRPEVLENNTTWALKGAILKTSDGPKDLPDRCPMPRESFFGKMASVILGNKKPKCKQFDIAAGQTLSGFPLFPTRQVHAFTFPNQTFILHAALPGTKRLRVQRKKNIWVKIPGGMTITCYEGNEGIPHCVFRS</sequence>
<dbReference type="Proteomes" id="UP000536711">
    <property type="component" value="Unassembled WGS sequence"/>
</dbReference>
<feature type="signal peptide" evidence="1">
    <location>
        <begin position="1"/>
        <end position="19"/>
    </location>
</feature>
<accession>A0A8H4NCJ2</accession>